<dbReference type="EMBL" id="HF935403">
    <property type="protein sequence ID" value="CCX08249.1"/>
    <property type="molecule type" value="Genomic_DNA"/>
</dbReference>
<feature type="compositionally biased region" description="Basic and acidic residues" evidence="1">
    <location>
        <begin position="218"/>
        <end position="265"/>
    </location>
</feature>
<evidence type="ECO:0000313" key="2">
    <source>
        <dbReference type="EMBL" id="CCX08249.1"/>
    </source>
</evidence>
<dbReference type="OrthoDB" id="2103474at2759"/>
<dbReference type="eggNOG" id="ENOG502S45T">
    <property type="taxonomic scope" value="Eukaryota"/>
</dbReference>
<dbReference type="InterPro" id="IPR025187">
    <property type="entry name" value="DUF4112"/>
</dbReference>
<dbReference type="PANTHER" id="PTHR35519">
    <property type="entry name" value="MEMBRANE PROTEINS"/>
    <property type="match status" value="1"/>
</dbReference>
<dbReference type="PANTHER" id="PTHR35519:SF2">
    <property type="entry name" value="PH DOMAIN PROTEIN"/>
    <property type="match status" value="1"/>
</dbReference>
<dbReference type="Proteomes" id="UP000018144">
    <property type="component" value="Unassembled WGS sequence"/>
</dbReference>
<dbReference type="OMA" id="IDAGYKC"/>
<protein>
    <submittedName>
        <fullName evidence="2">Similar to Uncharacterized membrane protein YLR326W acc. no. Q06170</fullName>
    </submittedName>
</protein>
<proteinExistence type="predicted"/>
<feature type="region of interest" description="Disordered" evidence="1">
    <location>
        <begin position="198"/>
        <end position="284"/>
    </location>
</feature>
<sequence>MTSLIGKLVFDKILKETLDNKQGREDPYFEYVPTKKLASFSGKPRMKKQKKALPPGLSEEDQEILVKVKRRAYRLDMALGTCCGFKIGWGSVIGLFPAVGDVIDMMLACLVVRTASQAKLPNSVLIRMLFNIALDFVVGLIPIIGDLADIAYKANTRNALLLEDHLRARGRRNLRKSGLPPQPDPSLGEVEIEEGIIYTQPVSHPQPSYGVVGSSGRGHRDDDRGYSGSRREYDPESQRGSRNDRGGSKHGRDERGGSSRKEGKGRGHQRLPSQETGTTAASYR</sequence>
<dbReference type="AlphaFoldDB" id="U4KZX8"/>
<keyword evidence="3" id="KW-1185">Reference proteome</keyword>
<accession>U4KZX8</accession>
<dbReference type="STRING" id="1076935.U4KZX8"/>
<evidence type="ECO:0000256" key="1">
    <source>
        <dbReference type="SAM" id="MobiDB-lite"/>
    </source>
</evidence>
<evidence type="ECO:0000313" key="3">
    <source>
        <dbReference type="Proteomes" id="UP000018144"/>
    </source>
</evidence>
<organism evidence="2 3">
    <name type="scientific">Pyronema omphalodes (strain CBS 100304)</name>
    <name type="common">Pyronema confluens</name>
    <dbReference type="NCBI Taxonomy" id="1076935"/>
    <lineage>
        <taxon>Eukaryota</taxon>
        <taxon>Fungi</taxon>
        <taxon>Dikarya</taxon>
        <taxon>Ascomycota</taxon>
        <taxon>Pezizomycotina</taxon>
        <taxon>Pezizomycetes</taxon>
        <taxon>Pezizales</taxon>
        <taxon>Pyronemataceae</taxon>
        <taxon>Pyronema</taxon>
    </lineage>
</organism>
<gene>
    <name evidence="2" type="ORF">PCON_07842</name>
</gene>
<reference evidence="2 3" key="1">
    <citation type="journal article" date="2013" name="PLoS Genet.">
        <title>The genome and development-dependent transcriptomes of Pyronema confluens: a window into fungal evolution.</title>
        <authorList>
            <person name="Traeger S."/>
            <person name="Altegoer F."/>
            <person name="Freitag M."/>
            <person name="Gabaldon T."/>
            <person name="Kempken F."/>
            <person name="Kumar A."/>
            <person name="Marcet-Houben M."/>
            <person name="Poggeler S."/>
            <person name="Stajich J.E."/>
            <person name="Nowrousian M."/>
        </authorList>
    </citation>
    <scope>NUCLEOTIDE SEQUENCE [LARGE SCALE GENOMIC DNA]</scope>
    <source>
        <strain evidence="3">CBS 100304</strain>
        <tissue evidence="2">Vegetative mycelium</tissue>
    </source>
</reference>
<feature type="compositionally biased region" description="Polar residues" evidence="1">
    <location>
        <begin position="271"/>
        <end position="284"/>
    </location>
</feature>
<dbReference type="Pfam" id="PF13430">
    <property type="entry name" value="DUF4112"/>
    <property type="match status" value="1"/>
</dbReference>
<name>U4KZX8_PYROM</name>